<dbReference type="InterPro" id="IPR015879">
    <property type="entry name" value="Ring_hydroxy_dOase_asu_C_dom"/>
</dbReference>
<evidence type="ECO:0000256" key="5">
    <source>
        <dbReference type="ARBA" id="ARBA00023004"/>
    </source>
</evidence>
<keyword evidence="2" id="KW-0001">2Fe-2S</keyword>
<evidence type="ECO:0000256" key="2">
    <source>
        <dbReference type="ARBA" id="ARBA00022714"/>
    </source>
</evidence>
<evidence type="ECO:0000259" key="7">
    <source>
        <dbReference type="PROSITE" id="PS51296"/>
    </source>
</evidence>
<keyword evidence="3" id="KW-0479">Metal-binding</keyword>
<dbReference type="GO" id="GO:0016491">
    <property type="term" value="F:oxidoreductase activity"/>
    <property type="evidence" value="ECO:0007669"/>
    <property type="project" value="UniProtKB-KW"/>
</dbReference>
<keyword evidence="6" id="KW-0411">Iron-sulfur</keyword>
<gene>
    <name evidence="8" type="ORF">COO09_19580</name>
</gene>
<dbReference type="InterPro" id="IPR017941">
    <property type="entry name" value="Rieske_2Fe-2S"/>
</dbReference>
<dbReference type="Pfam" id="PF00848">
    <property type="entry name" value="Ring_hydroxyl_A"/>
    <property type="match status" value="1"/>
</dbReference>
<comment type="cofactor">
    <cofactor evidence="1">
        <name>Fe cation</name>
        <dbReference type="ChEBI" id="CHEBI:24875"/>
    </cofactor>
</comment>
<dbReference type="GO" id="GO:0005506">
    <property type="term" value="F:iron ion binding"/>
    <property type="evidence" value="ECO:0007669"/>
    <property type="project" value="InterPro"/>
</dbReference>
<dbReference type="Gene3D" id="3.90.380.10">
    <property type="entry name" value="Naphthalene 1,2-dioxygenase Alpha Subunit, Chain A, domain 1"/>
    <property type="match status" value="1"/>
</dbReference>
<dbReference type="PANTHER" id="PTHR43756">
    <property type="entry name" value="CHOLINE MONOOXYGENASE, CHLOROPLASTIC"/>
    <property type="match status" value="1"/>
</dbReference>
<comment type="caution">
    <text evidence="8">The sequence shown here is derived from an EMBL/GenBank/DDBJ whole genome shotgun (WGS) entry which is preliminary data.</text>
</comment>
<evidence type="ECO:0000313" key="8">
    <source>
        <dbReference type="EMBL" id="PCE40529.1"/>
    </source>
</evidence>
<evidence type="ECO:0000313" key="9">
    <source>
        <dbReference type="Proteomes" id="UP000218934"/>
    </source>
</evidence>
<evidence type="ECO:0000256" key="1">
    <source>
        <dbReference type="ARBA" id="ARBA00001962"/>
    </source>
</evidence>
<dbReference type="PANTHER" id="PTHR43756:SF5">
    <property type="entry name" value="CHOLINE MONOOXYGENASE, CHLOROPLASTIC"/>
    <property type="match status" value="1"/>
</dbReference>
<dbReference type="KEGG" id="rdi:CMV14_07385"/>
<dbReference type="PRINTS" id="PR00090">
    <property type="entry name" value="RNGDIOXGNASE"/>
</dbReference>
<dbReference type="Gene3D" id="2.102.10.10">
    <property type="entry name" value="Rieske [2Fe-2S] iron-sulphur domain"/>
    <property type="match status" value="1"/>
</dbReference>
<keyword evidence="4" id="KW-0560">Oxidoreductase</keyword>
<dbReference type="RefSeq" id="WP_066967418.1">
    <property type="nucleotide sequence ID" value="NZ_CP023449.1"/>
</dbReference>
<protein>
    <submittedName>
        <fullName evidence="8">(2Fe-2S)-binding protein</fullName>
    </submittedName>
</protein>
<dbReference type="SUPFAM" id="SSF55961">
    <property type="entry name" value="Bet v1-like"/>
    <property type="match status" value="1"/>
</dbReference>
<evidence type="ECO:0000256" key="4">
    <source>
        <dbReference type="ARBA" id="ARBA00023002"/>
    </source>
</evidence>
<name>A0A2A4FQY5_9SPHN</name>
<feature type="domain" description="Rieske" evidence="7">
    <location>
        <begin position="71"/>
        <end position="177"/>
    </location>
</feature>
<dbReference type="GO" id="GO:0051537">
    <property type="term" value="F:2 iron, 2 sulfur cluster binding"/>
    <property type="evidence" value="ECO:0007669"/>
    <property type="project" value="UniProtKB-KW"/>
</dbReference>
<dbReference type="EMBL" id="NWUF01000026">
    <property type="protein sequence ID" value="PCE40529.1"/>
    <property type="molecule type" value="Genomic_DNA"/>
</dbReference>
<dbReference type="AlphaFoldDB" id="A0A2A4FQY5"/>
<proteinExistence type="predicted"/>
<keyword evidence="5" id="KW-0408">Iron</keyword>
<dbReference type="PROSITE" id="PS51296">
    <property type="entry name" value="RIESKE"/>
    <property type="match status" value="1"/>
</dbReference>
<dbReference type="InterPro" id="IPR036922">
    <property type="entry name" value="Rieske_2Fe-2S_sf"/>
</dbReference>
<dbReference type="SUPFAM" id="SSF50022">
    <property type="entry name" value="ISP domain"/>
    <property type="match status" value="1"/>
</dbReference>
<dbReference type="CDD" id="cd03469">
    <property type="entry name" value="Rieske_RO_Alpha_N"/>
    <property type="match status" value="1"/>
</dbReference>
<organism evidence="8 9">
    <name type="scientific">Rhizorhabdus dicambivorans</name>
    <dbReference type="NCBI Taxonomy" id="1850238"/>
    <lineage>
        <taxon>Bacteria</taxon>
        <taxon>Pseudomonadati</taxon>
        <taxon>Pseudomonadota</taxon>
        <taxon>Alphaproteobacteria</taxon>
        <taxon>Sphingomonadales</taxon>
        <taxon>Sphingomonadaceae</taxon>
        <taxon>Rhizorhabdus</taxon>
    </lineage>
</organism>
<evidence type="ECO:0000256" key="3">
    <source>
        <dbReference type="ARBA" id="ARBA00022723"/>
    </source>
</evidence>
<dbReference type="InterPro" id="IPR001663">
    <property type="entry name" value="Rng_hydr_dOase-A"/>
</dbReference>
<keyword evidence="9" id="KW-1185">Reference proteome</keyword>
<accession>A0A2A4FQY5</accession>
<dbReference type="OrthoDB" id="7458380at2"/>
<evidence type="ECO:0000256" key="6">
    <source>
        <dbReference type="ARBA" id="ARBA00023014"/>
    </source>
</evidence>
<dbReference type="Proteomes" id="UP000218934">
    <property type="component" value="Unassembled WGS sequence"/>
</dbReference>
<reference evidence="8 9" key="1">
    <citation type="submission" date="2017-09" db="EMBL/GenBank/DDBJ databases">
        <title>The Catabolism of 3,6-Dichlorosalicylic acid is Initiated by the Cytochrome P450 Monooxygenase DsmABC in Rhizorhabdus dicambivorans Ndbn-20.</title>
        <authorList>
            <person name="Na L."/>
        </authorList>
    </citation>
    <scope>NUCLEOTIDE SEQUENCE [LARGE SCALE GENOMIC DNA]</scope>
    <source>
        <strain evidence="8 9">Ndbn-20m</strain>
    </source>
</reference>
<dbReference type="Pfam" id="PF00355">
    <property type="entry name" value="Rieske"/>
    <property type="match status" value="1"/>
</dbReference>
<sequence>MKNFDPADPIAKAPGITYQEVIDQDVDPPAPAVSRYHNPVDLGVQPIKASNYTSREYFLKEIDKVWLKTWQYTCREEEIPNPGDTYVFDLVGRSVLIVRQPDGTIKALQNVCLHRGRKLATHGGCKRQLRCPYHGFVWGIDGSFQHNPFEWDFPQIEKESFGLPELRLETWAGFIFINFDPDAKPFLSLLGDYPEHMEHFRINDCYKALHLGKVVDANWKAVAEAFLESSHVVATHAQAVPYSGYDQVQYDLISDHVTRFVVPLGVISEAWSGPEHLSDEQRVRLALTNGSRGGPPGRDLAKSIKPGQTMRNYLAQMARENLERETGYDFSDLSDGEFVDGFSYDLFPNTHIWGGFTVKICYRIRPLGLDHERSLMEIFLMKIKPKGTNPPPAQYRLLGPDEALGDAPEFNGSYLGGLLDQDVANMGPQQEGLRALGPDGELTFGRYTDMRCRNLHRMVEQYLAS</sequence>